<sequence>MAFVKAIKNKAYFKRFQVKYRRRREGKTDYAARRRLILQDKNKYNAPKYRFVVRVTNSRVLCQVMYATLQGDRLVCSADSQELTRYGIKVGLTNYSAAYATGLLLARRLLKQKGLADEFKGLEKPSGEEYHIEEVSEERRPFKCVLDVGIVATTVGNRVFGAMKGACDGGLHIPHSNKRFPGFTKGEDGADDSYNPEVHRARIYGLHVAEYMRTLKEEDPERYQAQFSAYIRNKIDPDSIEKMYEEAFQKIRANPDPVKKEAREVKRVRQGAMIKTAKSQYVRNVKLDKETRKERVLKKIQMVADKMAEEE</sequence>
<dbReference type="GO" id="GO:0003735">
    <property type="term" value="F:structural constituent of ribosome"/>
    <property type="evidence" value="ECO:0007669"/>
    <property type="project" value="InterPro"/>
</dbReference>
<dbReference type="GO" id="GO:0022625">
    <property type="term" value="C:cytosolic large ribosomal subunit"/>
    <property type="evidence" value="ECO:0007669"/>
    <property type="project" value="TreeGrafter"/>
</dbReference>
<dbReference type="VEuPathDB" id="ToxoDB:ETH2_1353100"/>
<dbReference type="Pfam" id="PF17144">
    <property type="entry name" value="Ribosomal_L5e"/>
    <property type="match status" value="1"/>
</dbReference>
<accession>H9B928</accession>
<keyword evidence="4" id="KW-0963">Cytoplasm</keyword>
<keyword evidence="5" id="KW-0694">RNA-binding</keyword>
<gene>
    <name evidence="11" type="ORF">ETH_00022955</name>
</gene>
<dbReference type="Pfam" id="PF14204">
    <property type="entry name" value="Ribosomal_L18_c"/>
    <property type="match status" value="1"/>
</dbReference>
<dbReference type="AlphaFoldDB" id="H9B928"/>
<reference evidence="11" key="2">
    <citation type="submission" date="2013-10" db="EMBL/GenBank/DDBJ databases">
        <title>Genomic analysis of the causative agents of coccidiosis in chickens.</title>
        <authorList>
            <person name="Reid A.J."/>
            <person name="Blake D."/>
            <person name="Billington K."/>
            <person name="Browne H."/>
            <person name="Dunn M."/>
            <person name="Hung S."/>
            <person name="Kawahara F."/>
            <person name="Miranda-Saavedra D."/>
            <person name="Mourier T."/>
            <person name="Nagra H."/>
            <person name="Otto T.D."/>
            <person name="Rawlings N."/>
            <person name="Sanchez A."/>
            <person name="Sanders M."/>
            <person name="Subramaniam C."/>
            <person name="Tay Y."/>
            <person name="Dear P."/>
            <person name="Doerig C."/>
            <person name="Gruber A."/>
            <person name="Parkinson J."/>
            <person name="Shirley M."/>
            <person name="Wan K.L."/>
            <person name="Berriman M."/>
            <person name="Tomley F."/>
            <person name="Pain A."/>
        </authorList>
    </citation>
    <scope>NUCLEOTIDE SEQUENCE [LARGE SCALE GENOMIC DNA]</scope>
    <source>
        <strain evidence="11">Houghton</strain>
    </source>
</reference>
<comment type="subcellular location">
    <subcellularLocation>
        <location evidence="2">Cytoplasm</location>
    </subcellularLocation>
    <subcellularLocation>
        <location evidence="1">Nucleus</location>
    </subcellularLocation>
</comment>
<dbReference type="VEuPathDB" id="ToxoDB:ETH_00022955"/>
<dbReference type="GO" id="GO:0000027">
    <property type="term" value="P:ribosomal large subunit assembly"/>
    <property type="evidence" value="ECO:0007669"/>
    <property type="project" value="TreeGrafter"/>
</dbReference>
<evidence type="ECO:0000256" key="4">
    <source>
        <dbReference type="ARBA" id="ARBA00022490"/>
    </source>
</evidence>
<dbReference type="GeneID" id="25253703"/>
<evidence type="ECO:0000259" key="9">
    <source>
        <dbReference type="Pfam" id="PF14204"/>
    </source>
</evidence>
<dbReference type="CDD" id="cd00432">
    <property type="entry name" value="Ribosomal_L18_L5e"/>
    <property type="match status" value="1"/>
</dbReference>
<dbReference type="PANTHER" id="PTHR23410">
    <property type="entry name" value="RIBOSOMAL PROTEIN L5-RELATED"/>
    <property type="match status" value="1"/>
</dbReference>
<dbReference type="OMA" id="CQIASAH"/>
<keyword evidence="7" id="KW-0539">Nucleus</keyword>
<evidence type="ECO:0000256" key="3">
    <source>
        <dbReference type="ARBA" id="ARBA00007116"/>
    </source>
</evidence>
<dbReference type="PRINTS" id="PR00058">
    <property type="entry name" value="RIBOSOMALL5"/>
</dbReference>
<evidence type="ECO:0000256" key="5">
    <source>
        <dbReference type="ARBA" id="ARBA00022884"/>
    </source>
</evidence>
<protein>
    <submittedName>
        <fullName evidence="11">60S ribosomal protein L5</fullName>
    </submittedName>
</protein>
<evidence type="ECO:0000256" key="2">
    <source>
        <dbReference type="ARBA" id="ARBA00004496"/>
    </source>
</evidence>
<organism evidence="10">
    <name type="scientific">Eimeria tenella</name>
    <name type="common">Coccidian parasite</name>
    <dbReference type="NCBI Taxonomy" id="5802"/>
    <lineage>
        <taxon>Eukaryota</taxon>
        <taxon>Sar</taxon>
        <taxon>Alveolata</taxon>
        <taxon>Apicomplexa</taxon>
        <taxon>Conoidasida</taxon>
        <taxon>Coccidia</taxon>
        <taxon>Eucoccidiorida</taxon>
        <taxon>Eimeriorina</taxon>
        <taxon>Eimeriidae</taxon>
        <taxon>Eimeria</taxon>
    </lineage>
</organism>
<evidence type="ECO:0000313" key="10">
    <source>
        <dbReference type="EMBL" id="AET50488.1"/>
    </source>
</evidence>
<keyword evidence="6 11" id="KW-0689">Ribosomal protein</keyword>
<proteinExistence type="evidence at transcript level"/>
<dbReference type="InterPro" id="IPR025607">
    <property type="entry name" value="Ribosomal_uL18_C_euk"/>
</dbReference>
<evidence type="ECO:0000256" key="1">
    <source>
        <dbReference type="ARBA" id="ARBA00004123"/>
    </source>
</evidence>
<dbReference type="GO" id="GO:0008097">
    <property type="term" value="F:5S rRNA binding"/>
    <property type="evidence" value="ECO:0007669"/>
    <property type="project" value="InterPro"/>
</dbReference>
<reference evidence="10" key="1">
    <citation type="journal article" date="2012" name="BMC Genomics">
        <title>Characterisation of full-length cDNA sequences provides insights into the Eimeria tenella transcriptome.</title>
        <authorList>
            <person name="Amiruddin N."/>
            <person name="Lee X.W."/>
            <person name="Blake D.P."/>
            <person name="Suzuki Y."/>
            <person name="Tay Y.L."/>
            <person name="Lim L.S."/>
            <person name="Tomley F.M."/>
            <person name="Watanabe J."/>
            <person name="Sugimoto C."/>
            <person name="Wan K.L."/>
        </authorList>
    </citation>
    <scope>NUCLEOTIDE SEQUENCE</scope>
    <source>
        <strain evidence="10">Houghton</strain>
    </source>
</reference>
<dbReference type="SUPFAM" id="SSF53137">
    <property type="entry name" value="Translational machinery components"/>
    <property type="match status" value="1"/>
</dbReference>
<feature type="domain" description="Large ribosomal subunit protein uL18 C-terminal eukaryotes" evidence="9">
    <location>
        <begin position="240"/>
        <end position="303"/>
    </location>
</feature>
<evidence type="ECO:0000313" key="12">
    <source>
        <dbReference type="Proteomes" id="UP000030747"/>
    </source>
</evidence>
<dbReference type="GO" id="GO:0006412">
    <property type="term" value="P:translation"/>
    <property type="evidence" value="ECO:0007669"/>
    <property type="project" value="InterPro"/>
</dbReference>
<dbReference type="EMBL" id="JN987265">
    <property type="protein sequence ID" value="AET50488.1"/>
    <property type="molecule type" value="mRNA"/>
</dbReference>
<keyword evidence="8" id="KW-0687">Ribonucleoprotein</keyword>
<evidence type="ECO:0000313" key="11">
    <source>
        <dbReference type="EMBL" id="CDJ37230.1"/>
    </source>
</evidence>
<name>H9B928_EIMTE</name>
<dbReference type="Proteomes" id="UP000030747">
    <property type="component" value="Unassembled WGS sequence"/>
</dbReference>
<dbReference type="RefSeq" id="XP_013228068.1">
    <property type="nucleotide sequence ID" value="XM_013372614.1"/>
</dbReference>
<dbReference type="InterPro" id="IPR057268">
    <property type="entry name" value="Ribosomal_L18"/>
</dbReference>
<comment type="similarity">
    <text evidence="3">Belongs to the universal ribosomal protein uL18 family.</text>
</comment>
<dbReference type="OrthoDB" id="1618453at2759"/>
<dbReference type="PANTHER" id="PTHR23410:SF12">
    <property type="entry name" value="LARGE RIBOSOMAL SUBUNIT PROTEIN UL18"/>
    <property type="match status" value="1"/>
</dbReference>
<keyword evidence="12" id="KW-1185">Reference proteome</keyword>
<dbReference type="InterPro" id="IPR005485">
    <property type="entry name" value="Rbsml_uL18_euk_arch"/>
</dbReference>
<dbReference type="Gene3D" id="3.30.420.100">
    <property type="match status" value="1"/>
</dbReference>
<evidence type="ECO:0000256" key="6">
    <source>
        <dbReference type="ARBA" id="ARBA00022980"/>
    </source>
</evidence>
<dbReference type="FunFam" id="3.30.420.100:FF:000002">
    <property type="entry name" value="60S ribosomal protein L5"/>
    <property type="match status" value="1"/>
</dbReference>
<dbReference type="EMBL" id="HG673748">
    <property type="protein sequence ID" value="CDJ37230.1"/>
    <property type="molecule type" value="Genomic_DNA"/>
</dbReference>
<evidence type="ECO:0000256" key="7">
    <source>
        <dbReference type="ARBA" id="ARBA00023242"/>
    </source>
</evidence>
<dbReference type="GO" id="GO:0005634">
    <property type="term" value="C:nucleus"/>
    <property type="evidence" value="ECO:0007669"/>
    <property type="project" value="UniProtKB-SubCell"/>
</dbReference>
<dbReference type="SMR" id="H9B928"/>
<evidence type="ECO:0000256" key="8">
    <source>
        <dbReference type="ARBA" id="ARBA00023274"/>
    </source>
</evidence>
<reference evidence="11" key="3">
    <citation type="submission" date="2013-10" db="EMBL/GenBank/DDBJ databases">
        <authorList>
            <person name="Aslett M."/>
        </authorList>
    </citation>
    <scope>NUCLEOTIDE SEQUENCE [LARGE SCALE GENOMIC DNA]</scope>
    <source>
        <strain evidence="11">Houghton</strain>
    </source>
</reference>
<dbReference type="HAMAP" id="MF_01337_A">
    <property type="entry name" value="Ribosomal_uL18_A"/>
    <property type="match status" value="1"/>
</dbReference>